<name>A0AA35TUZ0_GEOBA</name>
<proteinExistence type="predicted"/>
<feature type="compositionally biased region" description="Polar residues" evidence="1">
    <location>
        <begin position="7"/>
        <end position="21"/>
    </location>
</feature>
<gene>
    <name evidence="2" type="ORF">GBAR_LOCUS29287</name>
</gene>
<comment type="caution">
    <text evidence="2">The sequence shown here is derived from an EMBL/GenBank/DDBJ whole genome shotgun (WGS) entry which is preliminary data.</text>
</comment>
<organism evidence="2 3">
    <name type="scientific">Geodia barretti</name>
    <name type="common">Barrett's horny sponge</name>
    <dbReference type="NCBI Taxonomy" id="519541"/>
    <lineage>
        <taxon>Eukaryota</taxon>
        <taxon>Metazoa</taxon>
        <taxon>Porifera</taxon>
        <taxon>Demospongiae</taxon>
        <taxon>Heteroscleromorpha</taxon>
        <taxon>Tetractinellida</taxon>
        <taxon>Astrophorina</taxon>
        <taxon>Geodiidae</taxon>
        <taxon>Geodia</taxon>
    </lineage>
</organism>
<feature type="region of interest" description="Disordered" evidence="1">
    <location>
        <begin position="1"/>
        <end position="21"/>
    </location>
</feature>
<evidence type="ECO:0000313" key="2">
    <source>
        <dbReference type="EMBL" id="CAI8053557.1"/>
    </source>
</evidence>
<reference evidence="2" key="1">
    <citation type="submission" date="2023-03" db="EMBL/GenBank/DDBJ databases">
        <authorList>
            <person name="Steffen K."/>
            <person name="Cardenas P."/>
        </authorList>
    </citation>
    <scope>NUCLEOTIDE SEQUENCE</scope>
</reference>
<dbReference type="AlphaFoldDB" id="A0AA35TUZ0"/>
<sequence length="91" mass="9946">MSGGCRATQSWRFGSHGNSRSLDGVFYWSLTKRFPHRQSLSPRVVAPLITPSPSSPPPSLPPSPPPPPHTVPPLQPCSRLPWTGRSAREQP</sequence>
<feature type="compositionally biased region" description="Pro residues" evidence="1">
    <location>
        <begin position="53"/>
        <end position="75"/>
    </location>
</feature>
<keyword evidence="3" id="KW-1185">Reference proteome</keyword>
<accession>A0AA35TUZ0</accession>
<feature type="region of interest" description="Disordered" evidence="1">
    <location>
        <begin position="45"/>
        <end position="91"/>
    </location>
</feature>
<protein>
    <submittedName>
        <fullName evidence="2">Uncharacterized protein</fullName>
    </submittedName>
</protein>
<evidence type="ECO:0000313" key="3">
    <source>
        <dbReference type="Proteomes" id="UP001174909"/>
    </source>
</evidence>
<evidence type="ECO:0000256" key="1">
    <source>
        <dbReference type="SAM" id="MobiDB-lite"/>
    </source>
</evidence>
<dbReference type="Proteomes" id="UP001174909">
    <property type="component" value="Unassembled WGS sequence"/>
</dbReference>
<dbReference type="EMBL" id="CASHTH010004102">
    <property type="protein sequence ID" value="CAI8053557.1"/>
    <property type="molecule type" value="Genomic_DNA"/>
</dbReference>